<protein>
    <submittedName>
        <fullName evidence="1">Uncharacterized protein</fullName>
    </submittedName>
</protein>
<reference evidence="1" key="1">
    <citation type="submission" date="2013-10" db="EMBL/GenBank/DDBJ databases">
        <title>Draft genome sequence of Clostridium botulinum type B strain Osaka05.</title>
        <authorList>
            <person name="Sakaguchi Y."/>
            <person name="Hosomi K."/>
            <person name="Uchiyama J."/>
            <person name="Ogura Y."/>
            <person name="Sakaguchi M."/>
            <person name="Kohda T."/>
            <person name="Mukamoto M."/>
            <person name="Misawa N."/>
            <person name="Matsuzaki S."/>
            <person name="Hayashi T."/>
            <person name="Kozaki S."/>
        </authorList>
    </citation>
    <scope>NUCLEOTIDE SEQUENCE</scope>
    <source>
        <strain evidence="1">Osaka05</strain>
    </source>
</reference>
<sequence>MANCLENALVKPSCESKTKSSATSIILTFSSLNLTAALDKRSARMYSNGVLPVNSLKILVECHGEYPAAFASIQRVIDSVI</sequence>
<dbReference type="HOGENOM" id="CLU_2567766_0_0_9"/>
<organism evidence="1">
    <name type="scientific">Clostridium botulinum B str. Osaka05</name>
    <dbReference type="NCBI Taxonomy" id="1407017"/>
    <lineage>
        <taxon>Bacteria</taxon>
        <taxon>Bacillati</taxon>
        <taxon>Bacillota</taxon>
        <taxon>Clostridia</taxon>
        <taxon>Eubacteriales</taxon>
        <taxon>Clostridiaceae</taxon>
        <taxon>Clostridium</taxon>
    </lineage>
</organism>
<gene>
    <name evidence="1" type="ORF">CBO05C_2531</name>
</gene>
<dbReference type="Proteomes" id="UP000054164">
    <property type="component" value="Unassembled WGS sequence"/>
</dbReference>
<evidence type="ECO:0000313" key="1">
    <source>
        <dbReference type="EMBL" id="GAE02841.1"/>
    </source>
</evidence>
<proteinExistence type="predicted"/>
<accession>A0A0S6U5V3</accession>
<dbReference type="AlphaFoldDB" id="A0A0S6U5V3"/>
<dbReference type="EMBL" id="DF384213">
    <property type="protein sequence ID" value="GAE02841.1"/>
    <property type="molecule type" value="Genomic_DNA"/>
</dbReference>
<name>A0A0S6U5V3_CLOBO</name>